<evidence type="ECO:0000313" key="2">
    <source>
        <dbReference type="Proteomes" id="UP001238603"/>
    </source>
</evidence>
<name>A0ABT7LIP9_9BURK</name>
<dbReference type="RefSeq" id="WP_285982797.1">
    <property type="nucleotide sequence ID" value="NZ_JASVDS010000003.1"/>
</dbReference>
<proteinExistence type="predicted"/>
<evidence type="ECO:0000313" key="1">
    <source>
        <dbReference type="EMBL" id="MDL5032714.1"/>
    </source>
</evidence>
<dbReference type="EMBL" id="JASVDS010000003">
    <property type="protein sequence ID" value="MDL5032714.1"/>
    <property type="molecule type" value="Genomic_DNA"/>
</dbReference>
<dbReference type="Proteomes" id="UP001238603">
    <property type="component" value="Unassembled WGS sequence"/>
</dbReference>
<sequence>MTDVLKPPQRRATKKQRKKSWWVRPETFRLATSVVRLVSMVAKLIDFLLR</sequence>
<organism evidence="1 2">
    <name type="scientific">Roseateles subflavus</name>
    <dbReference type="NCBI Taxonomy" id="3053353"/>
    <lineage>
        <taxon>Bacteria</taxon>
        <taxon>Pseudomonadati</taxon>
        <taxon>Pseudomonadota</taxon>
        <taxon>Betaproteobacteria</taxon>
        <taxon>Burkholderiales</taxon>
        <taxon>Sphaerotilaceae</taxon>
        <taxon>Roseateles</taxon>
    </lineage>
</organism>
<accession>A0ABT7LIP9</accession>
<keyword evidence="2" id="KW-1185">Reference proteome</keyword>
<gene>
    <name evidence="1" type="ORF">QRD43_12435</name>
</gene>
<protein>
    <submittedName>
        <fullName evidence="1">Uncharacterized protein</fullName>
    </submittedName>
</protein>
<reference evidence="1 2" key="1">
    <citation type="submission" date="2023-06" db="EMBL/GenBank/DDBJ databases">
        <title>Pelomonas sp. APW6 16S ribosomal RNA gene genome sequencing and assembly.</title>
        <authorList>
            <person name="Woo H."/>
        </authorList>
    </citation>
    <scope>NUCLEOTIDE SEQUENCE [LARGE SCALE GENOMIC DNA]</scope>
    <source>
        <strain evidence="1 2">APW6</strain>
    </source>
</reference>
<comment type="caution">
    <text evidence="1">The sequence shown here is derived from an EMBL/GenBank/DDBJ whole genome shotgun (WGS) entry which is preliminary data.</text>
</comment>